<reference evidence="3" key="1">
    <citation type="submission" date="2018-05" db="EMBL/GenBank/DDBJ databases">
        <authorList>
            <person name="Lanie J.A."/>
            <person name="Ng W.-L."/>
            <person name="Kazmierczak K.M."/>
            <person name="Andrzejewski T.M."/>
            <person name="Davidsen T.M."/>
            <person name="Wayne K.J."/>
            <person name="Tettelin H."/>
            <person name="Glass J.I."/>
            <person name="Rusch D."/>
            <person name="Podicherti R."/>
            <person name="Tsui H.-C.T."/>
            <person name="Winkler M.E."/>
        </authorList>
    </citation>
    <scope>NUCLEOTIDE SEQUENCE</scope>
</reference>
<proteinExistence type="predicted"/>
<evidence type="ECO:0000313" key="3">
    <source>
        <dbReference type="EMBL" id="SVD41706.1"/>
    </source>
</evidence>
<accession>A0A382V567</accession>
<protein>
    <submittedName>
        <fullName evidence="3">Uncharacterized protein</fullName>
    </submittedName>
</protein>
<dbReference type="SUPFAM" id="SSF89155">
    <property type="entry name" value="TorD-like"/>
    <property type="match status" value="1"/>
</dbReference>
<dbReference type="AlphaFoldDB" id="A0A382V567"/>
<feature type="region of interest" description="Disordered" evidence="2">
    <location>
        <begin position="1"/>
        <end position="20"/>
    </location>
</feature>
<dbReference type="InterPro" id="IPR050289">
    <property type="entry name" value="TorD/DmsD_chaperones"/>
</dbReference>
<keyword evidence="1" id="KW-0143">Chaperone</keyword>
<dbReference type="PANTHER" id="PTHR34227:SF1">
    <property type="entry name" value="DIMETHYL SULFOXIDE REDUCTASE CHAPERONE-RELATED"/>
    <property type="match status" value="1"/>
</dbReference>
<dbReference type="PANTHER" id="PTHR34227">
    <property type="entry name" value="CHAPERONE PROTEIN YCDY"/>
    <property type="match status" value="1"/>
</dbReference>
<dbReference type="Pfam" id="PF02613">
    <property type="entry name" value="Nitrate_red_del"/>
    <property type="match status" value="1"/>
</dbReference>
<name>A0A382V567_9ZZZZ</name>
<feature type="non-terminal residue" evidence="3">
    <location>
        <position position="166"/>
    </location>
</feature>
<dbReference type="InterPro" id="IPR036411">
    <property type="entry name" value="TorD-like_sf"/>
</dbReference>
<evidence type="ECO:0000256" key="2">
    <source>
        <dbReference type="SAM" id="MobiDB-lite"/>
    </source>
</evidence>
<gene>
    <name evidence="3" type="ORF">METZ01_LOCUS394560</name>
</gene>
<evidence type="ECO:0000256" key="1">
    <source>
        <dbReference type="ARBA" id="ARBA00023186"/>
    </source>
</evidence>
<dbReference type="Gene3D" id="1.10.3480.10">
    <property type="entry name" value="TorD-like"/>
    <property type="match status" value="1"/>
</dbReference>
<organism evidence="3">
    <name type="scientific">marine metagenome</name>
    <dbReference type="NCBI Taxonomy" id="408172"/>
    <lineage>
        <taxon>unclassified sequences</taxon>
        <taxon>metagenomes</taxon>
        <taxon>ecological metagenomes</taxon>
    </lineage>
</organism>
<feature type="non-terminal residue" evidence="3">
    <location>
        <position position="1"/>
    </location>
</feature>
<sequence>VIASSNISTPESFPKDAAEAMSTGEAARAGSYRLLALLLGDAPSEETLGIVANLPHSDTPIGHSISKLAKSARSLTPPAIEREYHNLFVGLGEGELVPYGSYYLSGFLHEKPLARLRADLRKLGIERDTQVSEPEDGMASICEVMSGLIVGDFGMPASLSVQKDFY</sequence>
<dbReference type="EMBL" id="UINC01149314">
    <property type="protein sequence ID" value="SVD41706.1"/>
    <property type="molecule type" value="Genomic_DNA"/>
</dbReference>
<dbReference type="InterPro" id="IPR020945">
    <property type="entry name" value="DMSO/NO3_reduct_chaperone"/>
</dbReference>
<feature type="compositionally biased region" description="Polar residues" evidence="2">
    <location>
        <begin position="1"/>
        <end position="11"/>
    </location>
</feature>